<dbReference type="FunFam" id="3.40.50.10860:FF:000005">
    <property type="entry name" value="C-1-tetrahydrofolate synthase, cytoplasmic, putative"/>
    <property type="match status" value="1"/>
</dbReference>
<dbReference type="SUPFAM" id="SSF51735">
    <property type="entry name" value="NAD(P)-binding Rossmann-fold domains"/>
    <property type="match status" value="1"/>
</dbReference>
<protein>
    <recommendedName>
        <fullName evidence="14">Methenyltetrahydrofolate cyclohydrolase</fullName>
    </recommendedName>
</protein>
<dbReference type="CDD" id="cd01080">
    <property type="entry name" value="NAD_bind_m-THF_DH_Cyclohyd"/>
    <property type="match status" value="1"/>
</dbReference>
<evidence type="ECO:0000256" key="8">
    <source>
        <dbReference type="ARBA" id="ARBA00036357"/>
    </source>
</evidence>
<dbReference type="GO" id="GO:0004488">
    <property type="term" value="F:methylenetetrahydrofolate dehydrogenase (NADP+) activity"/>
    <property type="evidence" value="ECO:0007669"/>
    <property type="project" value="InterPro"/>
</dbReference>
<dbReference type="Pfam" id="PF02882">
    <property type="entry name" value="THF_DHG_CYH_C"/>
    <property type="match status" value="1"/>
</dbReference>
<gene>
    <name evidence="12" type="ORF">BYL167_LOCUS46089</name>
    <name evidence="11" type="ORF">CJN711_LOCUS8462</name>
</gene>
<comment type="caution">
    <text evidence="11">The sequence shown here is derived from an EMBL/GenBank/DDBJ whole genome shotgun (WGS) entry which is preliminary data.</text>
</comment>
<keyword evidence="4" id="KW-0378">Hydrolase</keyword>
<keyword evidence="6" id="KW-0560">Oxidoreductase</keyword>
<dbReference type="PANTHER" id="PTHR48099">
    <property type="entry name" value="C-1-TETRAHYDROFOLATE SYNTHASE, CYTOPLASMIC-RELATED"/>
    <property type="match status" value="1"/>
</dbReference>
<evidence type="ECO:0000256" key="1">
    <source>
        <dbReference type="ARBA" id="ARBA00004777"/>
    </source>
</evidence>
<comment type="pathway">
    <text evidence="1">One-carbon metabolism; tetrahydrofolate interconversion.</text>
</comment>
<dbReference type="Gene3D" id="3.40.50.720">
    <property type="entry name" value="NAD(P)-binding Rossmann-like Domain"/>
    <property type="match status" value="1"/>
</dbReference>
<dbReference type="AlphaFoldDB" id="A0A814R5R9"/>
<evidence type="ECO:0000256" key="4">
    <source>
        <dbReference type="ARBA" id="ARBA00022801"/>
    </source>
</evidence>
<proteinExistence type="inferred from homology"/>
<organism evidence="11 13">
    <name type="scientific">Rotaria magnacalcarata</name>
    <dbReference type="NCBI Taxonomy" id="392030"/>
    <lineage>
        <taxon>Eukaryota</taxon>
        <taxon>Metazoa</taxon>
        <taxon>Spiralia</taxon>
        <taxon>Gnathifera</taxon>
        <taxon>Rotifera</taxon>
        <taxon>Eurotatoria</taxon>
        <taxon>Bdelloidea</taxon>
        <taxon>Philodinida</taxon>
        <taxon>Philodinidae</taxon>
        <taxon>Rotaria</taxon>
    </lineage>
</organism>
<evidence type="ECO:0000256" key="2">
    <source>
        <dbReference type="ARBA" id="ARBA00011738"/>
    </source>
</evidence>
<dbReference type="Pfam" id="PF00763">
    <property type="entry name" value="THF_DHG_CYH"/>
    <property type="match status" value="1"/>
</dbReference>
<dbReference type="Gene3D" id="3.40.50.10860">
    <property type="entry name" value="Leucine Dehydrogenase, chain A, domain 1"/>
    <property type="match status" value="1"/>
</dbReference>
<evidence type="ECO:0000256" key="5">
    <source>
        <dbReference type="ARBA" id="ARBA00022857"/>
    </source>
</evidence>
<feature type="domain" description="Tetrahydrofolate dehydrogenase/cyclohydrolase catalytic" evidence="9">
    <location>
        <begin position="35"/>
        <end position="152"/>
    </location>
</feature>
<evidence type="ECO:0008006" key="14">
    <source>
        <dbReference type="Google" id="ProtNLM"/>
    </source>
</evidence>
<evidence type="ECO:0000313" key="12">
    <source>
        <dbReference type="EMBL" id="CAF4750717.1"/>
    </source>
</evidence>
<dbReference type="InterPro" id="IPR020631">
    <property type="entry name" value="THF_DH/CycHdrlase_NAD-bd_dom"/>
</dbReference>
<dbReference type="SUPFAM" id="SSF53223">
    <property type="entry name" value="Aminoacid dehydrogenase-like, N-terminal domain"/>
    <property type="match status" value="1"/>
</dbReference>
<dbReference type="HAMAP" id="MF_01576">
    <property type="entry name" value="THF_DHG_CYH"/>
    <property type="match status" value="1"/>
</dbReference>
<dbReference type="GO" id="GO:0004477">
    <property type="term" value="F:methenyltetrahydrofolate cyclohydrolase activity"/>
    <property type="evidence" value="ECO:0007669"/>
    <property type="project" value="UniProtKB-EC"/>
</dbReference>
<accession>A0A814R5R9</accession>
<dbReference type="EMBL" id="CAJNOV010003109">
    <property type="protein sequence ID" value="CAF1128989.1"/>
    <property type="molecule type" value="Genomic_DNA"/>
</dbReference>
<evidence type="ECO:0000313" key="13">
    <source>
        <dbReference type="Proteomes" id="UP000663855"/>
    </source>
</evidence>
<dbReference type="InterPro" id="IPR000672">
    <property type="entry name" value="THF_DH/CycHdrlase"/>
</dbReference>
<evidence type="ECO:0000259" key="10">
    <source>
        <dbReference type="Pfam" id="PF02882"/>
    </source>
</evidence>
<dbReference type="Proteomes" id="UP000663855">
    <property type="component" value="Unassembled WGS sequence"/>
</dbReference>
<keyword evidence="5" id="KW-0521">NADP</keyword>
<evidence type="ECO:0000256" key="7">
    <source>
        <dbReference type="ARBA" id="ARBA00023268"/>
    </source>
</evidence>
<dbReference type="InterPro" id="IPR020630">
    <property type="entry name" value="THF_DH/CycHdrlase_cat_dom"/>
</dbReference>
<evidence type="ECO:0000259" key="9">
    <source>
        <dbReference type="Pfam" id="PF00763"/>
    </source>
</evidence>
<feature type="domain" description="Tetrahydrofolate dehydrogenase/cyclohydrolase NAD(P)-binding" evidence="10">
    <location>
        <begin position="176"/>
        <end position="333"/>
    </location>
</feature>
<name>A0A814R5R9_9BILA</name>
<dbReference type="GO" id="GO:0005829">
    <property type="term" value="C:cytosol"/>
    <property type="evidence" value="ECO:0007669"/>
    <property type="project" value="TreeGrafter"/>
</dbReference>
<evidence type="ECO:0000256" key="6">
    <source>
        <dbReference type="ARBA" id="ARBA00023002"/>
    </source>
</evidence>
<dbReference type="InterPro" id="IPR020867">
    <property type="entry name" value="THF_DH/CycHdrlase_CS"/>
</dbReference>
<evidence type="ECO:0000313" key="11">
    <source>
        <dbReference type="EMBL" id="CAF1128989.1"/>
    </source>
</evidence>
<evidence type="ECO:0000256" key="3">
    <source>
        <dbReference type="ARBA" id="ARBA00022563"/>
    </source>
</evidence>
<sequence length="337" mass="37855">MFHFSIKHIFKFTLTPSRFLVKHSVRAVHKQNNILYGKPIAERILNRCKNECEQFNEQYHRRPKLVAILVGGNESSKLYVRNKQRIAEHVGIGFQTINHLMHIAPSNLIDTINRLNNDDTVDGIILQLPLPLHLVDKTEKFIDAIRSDKDVDDHTTSNYNSYRQTSIPPITIPVVAAVREILLEINEPLQGKDVVIIGRSKYVGTPLALMLSQSTTASKSSLISGATVTICHRDTHLNNLTWYCKNADIVISAVGRAKVVQHRMIKEGAVVIDVGISKSWTDKTVTSKNFFVGDVDFDEVKRVARWITPVPGGVGPITVACLVSNLLELARQRQKNK</sequence>
<dbReference type="InterPro" id="IPR046346">
    <property type="entry name" value="Aminoacid_DH-like_N_sf"/>
</dbReference>
<dbReference type="PRINTS" id="PR00085">
    <property type="entry name" value="THFDHDRGNASE"/>
</dbReference>
<dbReference type="InterPro" id="IPR036291">
    <property type="entry name" value="NAD(P)-bd_dom_sf"/>
</dbReference>
<dbReference type="Proteomes" id="UP000681967">
    <property type="component" value="Unassembled WGS sequence"/>
</dbReference>
<keyword evidence="3" id="KW-0554">One-carbon metabolism</keyword>
<comment type="catalytic activity">
    <reaction evidence="8">
        <text>(6R)-5,10-methenyltetrahydrofolate + H2O = (6R)-10-formyltetrahydrofolate + H(+)</text>
        <dbReference type="Rhea" id="RHEA:23700"/>
        <dbReference type="ChEBI" id="CHEBI:15377"/>
        <dbReference type="ChEBI" id="CHEBI:15378"/>
        <dbReference type="ChEBI" id="CHEBI:57455"/>
        <dbReference type="ChEBI" id="CHEBI:195366"/>
        <dbReference type="EC" id="3.5.4.9"/>
    </reaction>
</comment>
<dbReference type="GO" id="GO:0035999">
    <property type="term" value="P:tetrahydrofolate interconversion"/>
    <property type="evidence" value="ECO:0007669"/>
    <property type="project" value="TreeGrafter"/>
</dbReference>
<dbReference type="PROSITE" id="PS00767">
    <property type="entry name" value="THF_DHG_CYH_2"/>
    <property type="match status" value="1"/>
</dbReference>
<reference evidence="11" key="1">
    <citation type="submission" date="2021-02" db="EMBL/GenBank/DDBJ databases">
        <authorList>
            <person name="Nowell W R."/>
        </authorList>
    </citation>
    <scope>NUCLEOTIDE SEQUENCE</scope>
</reference>
<keyword evidence="7" id="KW-0511">Multifunctional enzyme</keyword>
<dbReference type="PANTHER" id="PTHR48099:SF5">
    <property type="entry name" value="C-1-TETRAHYDROFOLATE SYNTHASE, CYTOPLASMIC"/>
    <property type="match status" value="1"/>
</dbReference>
<comment type="subunit">
    <text evidence="2">Homodimer.</text>
</comment>
<dbReference type="EMBL" id="CAJOBH010129614">
    <property type="protein sequence ID" value="CAF4750717.1"/>
    <property type="molecule type" value="Genomic_DNA"/>
</dbReference>